<proteinExistence type="predicted"/>
<feature type="chain" id="PRO_5025381749" description="Secreted protein" evidence="1">
    <location>
        <begin position="19"/>
        <end position="103"/>
    </location>
</feature>
<dbReference type="SUPFAM" id="SSF51430">
    <property type="entry name" value="NAD(P)-linked oxidoreductase"/>
    <property type="match status" value="1"/>
</dbReference>
<reference evidence="2 3" key="1">
    <citation type="submission" date="2020-02" db="EMBL/GenBank/DDBJ databases">
        <title>Draft genome sequence of Haematococcus lacustris strain NIES-144.</title>
        <authorList>
            <person name="Morimoto D."/>
            <person name="Nakagawa S."/>
            <person name="Yoshida T."/>
            <person name="Sawayama S."/>
        </authorList>
    </citation>
    <scope>NUCLEOTIDE SEQUENCE [LARGE SCALE GENOMIC DNA]</scope>
    <source>
        <strain evidence="2 3">NIES-144</strain>
    </source>
</reference>
<comment type="caution">
    <text evidence="2">The sequence shown here is derived from an EMBL/GenBank/DDBJ whole genome shotgun (WGS) entry which is preliminary data.</text>
</comment>
<evidence type="ECO:0000313" key="3">
    <source>
        <dbReference type="Proteomes" id="UP000485058"/>
    </source>
</evidence>
<dbReference type="InterPro" id="IPR036812">
    <property type="entry name" value="NAD(P)_OxRdtase_dom_sf"/>
</dbReference>
<organism evidence="2 3">
    <name type="scientific">Haematococcus lacustris</name>
    <name type="common">Green alga</name>
    <name type="synonym">Haematococcus pluvialis</name>
    <dbReference type="NCBI Taxonomy" id="44745"/>
    <lineage>
        <taxon>Eukaryota</taxon>
        <taxon>Viridiplantae</taxon>
        <taxon>Chlorophyta</taxon>
        <taxon>core chlorophytes</taxon>
        <taxon>Chlorophyceae</taxon>
        <taxon>CS clade</taxon>
        <taxon>Chlamydomonadales</taxon>
        <taxon>Haematococcaceae</taxon>
        <taxon>Haematococcus</taxon>
    </lineage>
</organism>
<keyword evidence="3" id="KW-1185">Reference proteome</keyword>
<feature type="non-terminal residue" evidence="2">
    <location>
        <position position="103"/>
    </location>
</feature>
<dbReference type="Gene3D" id="3.20.20.100">
    <property type="entry name" value="NADP-dependent oxidoreductase domain"/>
    <property type="match status" value="1"/>
</dbReference>
<evidence type="ECO:0000313" key="2">
    <source>
        <dbReference type="EMBL" id="GFH25812.1"/>
    </source>
</evidence>
<evidence type="ECO:0008006" key="4">
    <source>
        <dbReference type="Google" id="ProtNLM"/>
    </source>
</evidence>
<name>A0A6A0A4K9_HAELA</name>
<evidence type="ECO:0000256" key="1">
    <source>
        <dbReference type="SAM" id="SignalP"/>
    </source>
</evidence>
<gene>
    <name evidence="2" type="ORF">HaLaN_23842</name>
</gene>
<dbReference type="EMBL" id="BLLF01002926">
    <property type="protein sequence ID" value="GFH25812.1"/>
    <property type="molecule type" value="Genomic_DNA"/>
</dbReference>
<sequence length="103" mass="10940">MRLASGHALATLPPALLCDTSVECGQGGCSSVEHQTCRLMLCTALTWPMSQVYGFGDSENFLGEFMRESGTSSTVQIATKFAPLPWRLTAGSVPTAAKASLER</sequence>
<protein>
    <recommendedName>
        <fullName evidence="4">Secreted protein</fullName>
    </recommendedName>
</protein>
<dbReference type="Proteomes" id="UP000485058">
    <property type="component" value="Unassembled WGS sequence"/>
</dbReference>
<keyword evidence="1" id="KW-0732">Signal</keyword>
<dbReference type="AlphaFoldDB" id="A0A6A0A4K9"/>
<accession>A0A6A0A4K9</accession>
<feature type="non-terminal residue" evidence="2">
    <location>
        <position position="1"/>
    </location>
</feature>
<feature type="signal peptide" evidence="1">
    <location>
        <begin position="1"/>
        <end position="18"/>
    </location>
</feature>